<feature type="coiled-coil region" evidence="1">
    <location>
        <begin position="1"/>
        <end position="31"/>
    </location>
</feature>
<keyword evidence="1" id="KW-0175">Coiled coil</keyword>
<accession>I0ELL4</accession>
<gene>
    <name evidence="3" type="ordered locus">HCW_02760</name>
</gene>
<dbReference type="Proteomes" id="UP000005010">
    <property type="component" value="Chromosome"/>
</dbReference>
<evidence type="ECO:0000313" key="3">
    <source>
        <dbReference type="EMBL" id="AFI03833.1"/>
    </source>
</evidence>
<dbReference type="eggNOG" id="ENOG5032JAN">
    <property type="taxonomic scope" value="Bacteria"/>
</dbReference>
<evidence type="ECO:0008006" key="5">
    <source>
        <dbReference type="Google" id="ProtNLM"/>
    </source>
</evidence>
<evidence type="ECO:0000313" key="4">
    <source>
        <dbReference type="Proteomes" id="UP000005010"/>
    </source>
</evidence>
<dbReference type="HOGENOM" id="CLU_107101_0_0_7"/>
<feature type="region of interest" description="Disordered" evidence="2">
    <location>
        <begin position="151"/>
        <end position="186"/>
    </location>
</feature>
<dbReference type="EMBL" id="CP003479">
    <property type="protein sequence ID" value="AFI03833.1"/>
    <property type="molecule type" value="Genomic_DNA"/>
</dbReference>
<keyword evidence="4" id="KW-1185">Reference proteome</keyword>
<dbReference type="STRING" id="182217.HCW_02760"/>
<dbReference type="AlphaFoldDB" id="I0ELL4"/>
<protein>
    <recommendedName>
        <fullName evidence="5">Coiled-coil domain-containing protein</fullName>
    </recommendedName>
</protein>
<reference evidence="4" key="1">
    <citation type="submission" date="2012-04" db="EMBL/GenBank/DDBJ databases">
        <title>Complete genome sequence of Helicobacter cetorum strain MIT 00-7128.</title>
        <authorList>
            <person name="Kersulyte D."/>
            <person name="Berg D.E."/>
        </authorList>
    </citation>
    <scope>NUCLEOTIDE SEQUENCE [LARGE SCALE GENOMIC DNA]</scope>
    <source>
        <strain evidence="4">MIT 00-7128</strain>
    </source>
</reference>
<organism evidence="3 4">
    <name type="scientific">Helicobacter cetorum (strain ATCC BAA-429 / MIT 00-7128)</name>
    <dbReference type="NCBI Taxonomy" id="182217"/>
    <lineage>
        <taxon>Bacteria</taxon>
        <taxon>Pseudomonadati</taxon>
        <taxon>Campylobacterota</taxon>
        <taxon>Epsilonproteobacteria</taxon>
        <taxon>Campylobacterales</taxon>
        <taxon>Helicobacteraceae</taxon>
        <taxon>Helicobacter</taxon>
    </lineage>
</organism>
<proteinExistence type="predicted"/>
<dbReference type="KEGG" id="hce:HCW_02760"/>
<dbReference type="RefSeq" id="WP_014660705.1">
    <property type="nucleotide sequence ID" value="NC_017737.1"/>
</dbReference>
<feature type="compositionally biased region" description="Low complexity" evidence="2">
    <location>
        <begin position="168"/>
        <end position="186"/>
    </location>
</feature>
<evidence type="ECO:0000256" key="1">
    <source>
        <dbReference type="SAM" id="Coils"/>
    </source>
</evidence>
<sequence>MQDLQNKEQELKALQNELAQAQDSLENNFAKHMAEKTDEKLEDLFFSNKEEFYKAVLIEQNNFIEETIGKTYDKAVALNDEIHSTKSKLELESAQKAFLEKNPDANMQEIIAFYNEELPPKYKRELDSLEDALGFFESLYSLYKTFKGEKEEEKAEVEEELPKQVVGNPSSNDAFSSGSNSVMERF</sequence>
<evidence type="ECO:0000256" key="2">
    <source>
        <dbReference type="SAM" id="MobiDB-lite"/>
    </source>
</evidence>
<dbReference type="PATRIC" id="fig|182217.3.peg.585"/>
<name>I0ELL4_HELC0</name>